<accession>A0A327YHR9</accession>
<dbReference type="InterPro" id="IPR050955">
    <property type="entry name" value="Plant_Biomass_Hydrol_Est"/>
</dbReference>
<dbReference type="Pfam" id="PF10503">
    <property type="entry name" value="Esterase_PHB"/>
    <property type="match status" value="1"/>
</dbReference>
<sequence length="359" mass="37251">MKLFDAGALRAAADDARLSAANDLVQRTLARHGLLSGTDASRSGGRHTGGLAGLMARMPNAGAGAAPAHTAVPQGAPFLQDTYTGPAGSRMYRTYVPASAKAGAGGVIMMLHGCTQSPEDFAAGTGMNELAEKHGFVVIYPAQSRGDNAQSCWNWFSRGDQRRDRGEPAILAGMASRVCAAHDIVRDHTFVAGLSAGGAMAAILGETYPDVFAAVGVHSGLPVGAAKDVPSAFAAMGGNILDAPIRPRSGSTVRTIVFHGTADATVSPKNGESVARRALDSNTRQSLETHERGHANGRNFSRVISSDANGAAVVEHWRIDGQGHAWSGGSTGGSYTDPKGPDASAEMVRFFFDNPDRVK</sequence>
<keyword evidence="1" id="KW-0732">Signal</keyword>
<gene>
    <name evidence="4" type="ORF">ATI53_100740</name>
</gene>
<organism evidence="4 5">
    <name type="scientific">Salipiger aestuarii</name>
    <dbReference type="NCBI Taxonomy" id="568098"/>
    <lineage>
        <taxon>Bacteria</taxon>
        <taxon>Pseudomonadati</taxon>
        <taxon>Pseudomonadota</taxon>
        <taxon>Alphaproteobacteria</taxon>
        <taxon>Rhodobacterales</taxon>
        <taxon>Roseobacteraceae</taxon>
        <taxon>Salipiger</taxon>
    </lineage>
</organism>
<dbReference type="PANTHER" id="PTHR43037:SF1">
    <property type="entry name" value="BLL1128 PROTEIN"/>
    <property type="match status" value="1"/>
</dbReference>
<feature type="region of interest" description="Disordered" evidence="3">
    <location>
        <begin position="278"/>
        <end position="298"/>
    </location>
</feature>
<reference evidence="4 5" key="1">
    <citation type="submission" date="2018-06" db="EMBL/GenBank/DDBJ databases">
        <title>Genomic Encyclopedia of Archaeal and Bacterial Type Strains, Phase II (KMG-II): from individual species to whole genera.</title>
        <authorList>
            <person name="Goeker M."/>
        </authorList>
    </citation>
    <scope>NUCLEOTIDE SEQUENCE [LARGE SCALE GENOMIC DNA]</scope>
    <source>
        <strain evidence="4 5">DSM 22011</strain>
    </source>
</reference>
<dbReference type="GO" id="GO:0016787">
    <property type="term" value="F:hydrolase activity"/>
    <property type="evidence" value="ECO:0007669"/>
    <property type="project" value="UniProtKB-KW"/>
</dbReference>
<name>A0A327YHR9_9RHOB</name>
<evidence type="ECO:0000256" key="2">
    <source>
        <dbReference type="ARBA" id="ARBA00022801"/>
    </source>
</evidence>
<keyword evidence="2" id="KW-0378">Hydrolase</keyword>
<comment type="caution">
    <text evidence="4">The sequence shown here is derived from an EMBL/GenBank/DDBJ whole genome shotgun (WGS) entry which is preliminary data.</text>
</comment>
<dbReference type="SUPFAM" id="SSF53474">
    <property type="entry name" value="alpha/beta-Hydrolases"/>
    <property type="match status" value="2"/>
</dbReference>
<dbReference type="Proteomes" id="UP000249165">
    <property type="component" value="Unassembled WGS sequence"/>
</dbReference>
<dbReference type="NCBIfam" id="TIGR01840">
    <property type="entry name" value="esterase_phb"/>
    <property type="match status" value="1"/>
</dbReference>
<protein>
    <submittedName>
        <fullName evidence="4">Poly(Hydroxyalkanoate) depolymerase family esterase</fullName>
    </submittedName>
</protein>
<evidence type="ECO:0000313" key="4">
    <source>
        <dbReference type="EMBL" id="RAK20041.1"/>
    </source>
</evidence>
<dbReference type="RefSeq" id="WP_111549930.1">
    <property type="nucleotide sequence ID" value="NZ_LIQE01000027.1"/>
</dbReference>
<dbReference type="AlphaFoldDB" id="A0A327YHR9"/>
<dbReference type="InterPro" id="IPR010126">
    <property type="entry name" value="Esterase_phb"/>
</dbReference>
<proteinExistence type="predicted"/>
<keyword evidence="5" id="KW-1185">Reference proteome</keyword>
<dbReference type="PANTHER" id="PTHR43037">
    <property type="entry name" value="UNNAMED PRODUCT-RELATED"/>
    <property type="match status" value="1"/>
</dbReference>
<dbReference type="GO" id="GO:0005576">
    <property type="term" value="C:extracellular region"/>
    <property type="evidence" value="ECO:0007669"/>
    <property type="project" value="InterPro"/>
</dbReference>
<dbReference type="OrthoDB" id="9767239at2"/>
<dbReference type="Gene3D" id="3.40.50.1820">
    <property type="entry name" value="alpha/beta hydrolase"/>
    <property type="match status" value="1"/>
</dbReference>
<evidence type="ECO:0000256" key="3">
    <source>
        <dbReference type="SAM" id="MobiDB-lite"/>
    </source>
</evidence>
<dbReference type="InterPro" id="IPR029058">
    <property type="entry name" value="AB_hydrolase_fold"/>
</dbReference>
<dbReference type="EMBL" id="QLMG01000007">
    <property type="protein sequence ID" value="RAK20041.1"/>
    <property type="molecule type" value="Genomic_DNA"/>
</dbReference>
<evidence type="ECO:0000256" key="1">
    <source>
        <dbReference type="ARBA" id="ARBA00022729"/>
    </source>
</evidence>
<evidence type="ECO:0000313" key="5">
    <source>
        <dbReference type="Proteomes" id="UP000249165"/>
    </source>
</evidence>